<evidence type="ECO:0000256" key="5">
    <source>
        <dbReference type="ARBA" id="ARBA00022598"/>
    </source>
</evidence>
<evidence type="ECO:0000256" key="6">
    <source>
        <dbReference type="ARBA" id="ARBA00022618"/>
    </source>
</evidence>
<evidence type="ECO:0000256" key="7">
    <source>
        <dbReference type="ARBA" id="ARBA00022741"/>
    </source>
</evidence>
<proteinExistence type="inferred from homology"/>
<feature type="domain" description="Mur ligase C-terminal" evidence="16">
    <location>
        <begin position="303"/>
        <end position="428"/>
    </location>
</feature>
<evidence type="ECO:0000256" key="3">
    <source>
        <dbReference type="ARBA" id="ARBA00012211"/>
    </source>
</evidence>
<evidence type="ECO:0000256" key="9">
    <source>
        <dbReference type="ARBA" id="ARBA00022960"/>
    </source>
</evidence>
<name>U7VB42_9FUSO</name>
<evidence type="ECO:0000259" key="17">
    <source>
        <dbReference type="Pfam" id="PF08245"/>
    </source>
</evidence>
<sequence length="449" mass="49767">MNKIYFIGINGIGMSGLAKIMKLKGYDVCGADLSRNYVTEELESLGVKVFGEHNAENILGADLIVASSAIKQDNPEIIRAKDLGIKIIKRGELLALLMNKEKGIAVAGTHGKTTTSSMLGSLLLDIDPTIVVGGILPEIGSNARCGKTEIFIAEADESDNSFLHLTPEISIITNIEADHLENHGSLENIKKSFKQFMDQTKREILVCDDCLETLELIKGRKNIKTYSIKKNDSDIIATDIKIINSKTVFTVIIDGEKFGEFELSIPGNHNIQNALPVIYLAKKYGIDKKRIAEKLLSFKGAKRRYDILHSDKIRIIDDYAHHPTEIKATIQGAKTIEKNKTIAIFQPHRYSRVNFLLNDFKGSFEGVDEVILMPVYSAGEKNEFGVTLEKLKEKIGHKHCRIIEKNEDIEKIVTGEKESATFLFMGAGNISNLAHTIADNIGRTGNEII</sequence>
<dbReference type="InterPro" id="IPR050061">
    <property type="entry name" value="MurCDEF_pg_biosynth"/>
</dbReference>
<keyword evidence="11 14" id="KW-0131">Cell cycle</keyword>
<dbReference type="NCBIfam" id="TIGR01082">
    <property type="entry name" value="murC"/>
    <property type="match status" value="1"/>
</dbReference>
<dbReference type="SUPFAM" id="SSF53623">
    <property type="entry name" value="MurD-like peptide ligases, catalytic domain"/>
    <property type="match status" value="1"/>
</dbReference>
<evidence type="ECO:0000256" key="11">
    <source>
        <dbReference type="ARBA" id="ARBA00023306"/>
    </source>
</evidence>
<dbReference type="Gene3D" id="3.40.1190.10">
    <property type="entry name" value="Mur-like, catalytic domain"/>
    <property type="match status" value="1"/>
</dbReference>
<evidence type="ECO:0000313" key="19">
    <source>
        <dbReference type="Proteomes" id="UP000017081"/>
    </source>
</evidence>
<comment type="subcellular location">
    <subcellularLocation>
        <location evidence="1 14">Cytoplasm</location>
    </subcellularLocation>
</comment>
<organism evidence="18 19">
    <name type="scientific">Cetobacterium somerae ATCC BAA-474</name>
    <dbReference type="NCBI Taxonomy" id="1319815"/>
    <lineage>
        <taxon>Bacteria</taxon>
        <taxon>Fusobacteriati</taxon>
        <taxon>Fusobacteriota</taxon>
        <taxon>Fusobacteriia</taxon>
        <taxon>Fusobacteriales</taxon>
        <taxon>Fusobacteriaceae</taxon>
        <taxon>Cetobacterium</taxon>
    </lineage>
</organism>
<keyword evidence="4 14" id="KW-0963">Cytoplasm</keyword>
<dbReference type="GO" id="GO:0005737">
    <property type="term" value="C:cytoplasm"/>
    <property type="evidence" value="ECO:0007669"/>
    <property type="project" value="UniProtKB-SubCell"/>
</dbReference>
<dbReference type="GO" id="GO:0071555">
    <property type="term" value="P:cell wall organization"/>
    <property type="evidence" value="ECO:0007669"/>
    <property type="project" value="UniProtKB-KW"/>
</dbReference>
<dbReference type="Pfam" id="PF02875">
    <property type="entry name" value="Mur_ligase_C"/>
    <property type="match status" value="1"/>
</dbReference>
<dbReference type="InterPro" id="IPR036565">
    <property type="entry name" value="Mur-like_cat_sf"/>
</dbReference>
<dbReference type="InterPro" id="IPR005758">
    <property type="entry name" value="UDP-N-AcMur_Ala_ligase_MurC"/>
</dbReference>
<dbReference type="InterPro" id="IPR000713">
    <property type="entry name" value="Mur_ligase_N"/>
</dbReference>
<dbReference type="InterPro" id="IPR004101">
    <property type="entry name" value="Mur_ligase_C"/>
</dbReference>
<comment type="caution">
    <text evidence="18">The sequence shown here is derived from an EMBL/GenBank/DDBJ whole genome shotgun (WGS) entry which is preliminary data.</text>
</comment>
<evidence type="ECO:0000256" key="2">
    <source>
        <dbReference type="ARBA" id="ARBA00004752"/>
    </source>
</evidence>
<comment type="function">
    <text evidence="14">Cell wall formation.</text>
</comment>
<dbReference type="Pfam" id="PF08245">
    <property type="entry name" value="Mur_ligase_M"/>
    <property type="match status" value="1"/>
</dbReference>
<evidence type="ECO:0000259" key="15">
    <source>
        <dbReference type="Pfam" id="PF01225"/>
    </source>
</evidence>
<evidence type="ECO:0000256" key="8">
    <source>
        <dbReference type="ARBA" id="ARBA00022840"/>
    </source>
</evidence>
<reference evidence="18 19" key="1">
    <citation type="submission" date="2013-08" db="EMBL/GenBank/DDBJ databases">
        <authorList>
            <person name="Weinstock G."/>
            <person name="Sodergren E."/>
            <person name="Wylie T."/>
            <person name="Fulton L."/>
            <person name="Fulton R."/>
            <person name="Fronick C."/>
            <person name="O'Laughlin M."/>
            <person name="Godfrey J."/>
            <person name="Miner T."/>
            <person name="Herter B."/>
            <person name="Appelbaum E."/>
            <person name="Cordes M."/>
            <person name="Lek S."/>
            <person name="Wollam A."/>
            <person name="Pepin K.H."/>
            <person name="Palsikar V.B."/>
            <person name="Mitreva M."/>
            <person name="Wilson R.K."/>
        </authorList>
    </citation>
    <scope>NUCLEOTIDE SEQUENCE [LARGE SCALE GENOMIC DNA]</scope>
    <source>
        <strain evidence="18 19">ATCC BAA-474</strain>
    </source>
</reference>
<dbReference type="InterPro" id="IPR036615">
    <property type="entry name" value="Mur_ligase_C_dom_sf"/>
</dbReference>
<evidence type="ECO:0000313" key="18">
    <source>
        <dbReference type="EMBL" id="ERT68706.1"/>
    </source>
</evidence>
<dbReference type="PANTHER" id="PTHR43445:SF3">
    <property type="entry name" value="UDP-N-ACETYLMURAMATE--L-ALANINE LIGASE"/>
    <property type="match status" value="1"/>
</dbReference>
<dbReference type="STRING" id="1319815.HMPREF0202_01514"/>
<dbReference type="GO" id="GO:0051301">
    <property type="term" value="P:cell division"/>
    <property type="evidence" value="ECO:0007669"/>
    <property type="project" value="UniProtKB-KW"/>
</dbReference>
<dbReference type="GO" id="GO:0008360">
    <property type="term" value="P:regulation of cell shape"/>
    <property type="evidence" value="ECO:0007669"/>
    <property type="project" value="UniProtKB-KW"/>
</dbReference>
<dbReference type="HAMAP" id="MF_00046">
    <property type="entry name" value="MurC"/>
    <property type="match status" value="1"/>
</dbReference>
<dbReference type="GO" id="GO:0008763">
    <property type="term" value="F:UDP-N-acetylmuramate-L-alanine ligase activity"/>
    <property type="evidence" value="ECO:0007669"/>
    <property type="project" value="UniProtKB-UniRule"/>
</dbReference>
<dbReference type="Pfam" id="PF01225">
    <property type="entry name" value="Mur_ligase"/>
    <property type="match status" value="1"/>
</dbReference>
<keyword evidence="5 14" id="KW-0436">Ligase</keyword>
<keyword evidence="9 14" id="KW-0133">Cell shape</keyword>
<comment type="similarity">
    <text evidence="14">Belongs to the MurCDEF family.</text>
</comment>
<evidence type="ECO:0000259" key="16">
    <source>
        <dbReference type="Pfam" id="PF02875"/>
    </source>
</evidence>
<feature type="binding site" evidence="14">
    <location>
        <begin position="108"/>
        <end position="114"/>
    </location>
    <ligand>
        <name>ATP</name>
        <dbReference type="ChEBI" id="CHEBI:30616"/>
    </ligand>
</feature>
<evidence type="ECO:0000256" key="13">
    <source>
        <dbReference type="ARBA" id="ARBA00047833"/>
    </source>
</evidence>
<keyword evidence="10 14" id="KW-0573">Peptidoglycan synthesis</keyword>
<dbReference type="UniPathway" id="UPA00219"/>
<accession>U7VB42</accession>
<comment type="pathway">
    <text evidence="2 14">Cell wall biogenesis; peptidoglycan biosynthesis.</text>
</comment>
<dbReference type="EC" id="6.3.2.8" evidence="3 14"/>
<feature type="domain" description="Mur ligase central" evidence="17">
    <location>
        <begin position="106"/>
        <end position="280"/>
    </location>
</feature>
<dbReference type="SUPFAM" id="SSF53244">
    <property type="entry name" value="MurD-like peptide ligases, peptide-binding domain"/>
    <property type="match status" value="1"/>
</dbReference>
<dbReference type="PANTHER" id="PTHR43445">
    <property type="entry name" value="UDP-N-ACETYLMURAMATE--L-ALANINE LIGASE-RELATED"/>
    <property type="match status" value="1"/>
</dbReference>
<dbReference type="Gene3D" id="3.90.190.20">
    <property type="entry name" value="Mur ligase, C-terminal domain"/>
    <property type="match status" value="1"/>
</dbReference>
<evidence type="ECO:0000256" key="4">
    <source>
        <dbReference type="ARBA" id="ARBA00022490"/>
    </source>
</evidence>
<comment type="catalytic activity">
    <reaction evidence="13 14">
        <text>UDP-N-acetyl-alpha-D-muramate + L-alanine + ATP = UDP-N-acetyl-alpha-D-muramoyl-L-alanine + ADP + phosphate + H(+)</text>
        <dbReference type="Rhea" id="RHEA:23372"/>
        <dbReference type="ChEBI" id="CHEBI:15378"/>
        <dbReference type="ChEBI" id="CHEBI:30616"/>
        <dbReference type="ChEBI" id="CHEBI:43474"/>
        <dbReference type="ChEBI" id="CHEBI:57972"/>
        <dbReference type="ChEBI" id="CHEBI:70757"/>
        <dbReference type="ChEBI" id="CHEBI:83898"/>
        <dbReference type="ChEBI" id="CHEBI:456216"/>
        <dbReference type="EC" id="6.3.2.8"/>
    </reaction>
</comment>
<gene>
    <name evidence="14" type="primary">murC</name>
    <name evidence="18" type="ORF">HMPREF0202_01514</name>
</gene>
<dbReference type="AlphaFoldDB" id="U7VB42"/>
<dbReference type="HOGENOM" id="CLU_028104_2_2_0"/>
<protein>
    <recommendedName>
        <fullName evidence="3 14">UDP-N-acetylmuramate--L-alanine ligase</fullName>
        <ecNumber evidence="3 14">6.3.2.8</ecNumber>
    </recommendedName>
    <alternativeName>
        <fullName evidence="14">UDP-N-acetylmuramoyl-L-alanine synthetase</fullName>
    </alternativeName>
</protein>
<dbReference type="SUPFAM" id="SSF51984">
    <property type="entry name" value="MurCD N-terminal domain"/>
    <property type="match status" value="1"/>
</dbReference>
<dbReference type="InterPro" id="IPR013221">
    <property type="entry name" value="Mur_ligase_cen"/>
</dbReference>
<evidence type="ECO:0000256" key="12">
    <source>
        <dbReference type="ARBA" id="ARBA00023316"/>
    </source>
</evidence>
<keyword evidence="12 14" id="KW-0961">Cell wall biogenesis/degradation</keyword>
<feature type="domain" description="Mur ligase N-terminal catalytic" evidence="15">
    <location>
        <begin position="3"/>
        <end position="100"/>
    </location>
</feature>
<evidence type="ECO:0000256" key="14">
    <source>
        <dbReference type="HAMAP-Rule" id="MF_00046"/>
    </source>
</evidence>
<evidence type="ECO:0000256" key="1">
    <source>
        <dbReference type="ARBA" id="ARBA00004496"/>
    </source>
</evidence>
<dbReference type="eggNOG" id="COG0773">
    <property type="taxonomic scope" value="Bacteria"/>
</dbReference>
<dbReference type="RefSeq" id="WP_023051052.1">
    <property type="nucleotide sequence ID" value="NZ_CP173065.2"/>
</dbReference>
<keyword evidence="8 14" id="KW-0067">ATP-binding</keyword>
<keyword evidence="7 14" id="KW-0547">Nucleotide-binding</keyword>
<evidence type="ECO:0000256" key="10">
    <source>
        <dbReference type="ARBA" id="ARBA00022984"/>
    </source>
</evidence>
<dbReference type="GO" id="GO:0009252">
    <property type="term" value="P:peptidoglycan biosynthetic process"/>
    <property type="evidence" value="ECO:0007669"/>
    <property type="project" value="UniProtKB-UniRule"/>
</dbReference>
<dbReference type="GO" id="GO:0005524">
    <property type="term" value="F:ATP binding"/>
    <property type="evidence" value="ECO:0007669"/>
    <property type="project" value="UniProtKB-UniRule"/>
</dbReference>
<dbReference type="EMBL" id="AXZF01000054">
    <property type="protein sequence ID" value="ERT68706.1"/>
    <property type="molecule type" value="Genomic_DNA"/>
</dbReference>
<dbReference type="Proteomes" id="UP000017081">
    <property type="component" value="Unassembled WGS sequence"/>
</dbReference>
<dbReference type="Gene3D" id="3.40.50.720">
    <property type="entry name" value="NAD(P)-binding Rossmann-like Domain"/>
    <property type="match status" value="1"/>
</dbReference>
<keyword evidence="6 14" id="KW-0132">Cell division</keyword>
<dbReference type="PATRIC" id="fig|1319815.3.peg.1459"/>
<keyword evidence="19" id="KW-1185">Reference proteome</keyword>